<dbReference type="Gene3D" id="3.40.50.300">
    <property type="entry name" value="P-loop containing nucleotide triphosphate hydrolases"/>
    <property type="match status" value="1"/>
</dbReference>
<sequence length="362" mass="39099">MSSQTDVFFQRILTAATTRGASDVHFVAGQPPFMRIDGALVPYEEEGVLSSSVMEELAELVLDAQARQEFAVKKRAVVARAVGARARVKIIVEYRQGSPAMSLHVLTAHVPTLQELGLPKVMEELARARKGLILIIGPHDSGRTTTVASLLDAINAARAERIVSLEDPVEYVLEPRKSLVEQREVGRDVPGFADGLRALKDTDVNVVAVSSLDDRAAFETLMDLVEGGRLGIAAVEAETVDEALEFLVQSFAAHERERLLHALAEVLVAVAGLRLVSRVGGGRVQVAEVLVVTAPVRALVRDGRFAQISSWMTSSREGGTISLDRALAELVKTGEVLMEDALAEVADKENFQRLVQARPVSA</sequence>
<dbReference type="InterPro" id="IPR027417">
    <property type="entry name" value="P-loop_NTPase"/>
</dbReference>
<evidence type="ECO:0000259" key="2">
    <source>
        <dbReference type="Pfam" id="PF00437"/>
    </source>
</evidence>
<dbReference type="EMBL" id="MGEF01000020">
    <property type="protein sequence ID" value="OGL78992.1"/>
    <property type="molecule type" value="Genomic_DNA"/>
</dbReference>
<dbReference type="Gene3D" id="3.30.450.90">
    <property type="match status" value="1"/>
</dbReference>
<comment type="caution">
    <text evidence="3">The sequence shown here is derived from an EMBL/GenBank/DDBJ whole genome shotgun (WGS) entry which is preliminary data.</text>
</comment>
<dbReference type="Pfam" id="PF00437">
    <property type="entry name" value="T2SSE"/>
    <property type="match status" value="1"/>
</dbReference>
<gene>
    <name evidence="3" type="ORF">A3J43_03800</name>
</gene>
<dbReference type="SUPFAM" id="SSF52540">
    <property type="entry name" value="P-loop containing nucleoside triphosphate hydrolases"/>
    <property type="match status" value="1"/>
</dbReference>
<protein>
    <recommendedName>
        <fullName evidence="2">Bacterial type II secretion system protein E domain-containing protein</fullName>
    </recommendedName>
</protein>
<dbReference type="InterPro" id="IPR050921">
    <property type="entry name" value="T4SS_GSP_E_ATPase"/>
</dbReference>
<dbReference type="PANTHER" id="PTHR30486">
    <property type="entry name" value="TWITCHING MOTILITY PROTEIN PILT"/>
    <property type="match status" value="1"/>
</dbReference>
<dbReference type="AlphaFoldDB" id="A0A1F7UL24"/>
<feature type="domain" description="Bacterial type II secretion system protein E" evidence="2">
    <location>
        <begin position="120"/>
        <end position="277"/>
    </location>
</feature>
<organism evidence="3 4">
    <name type="scientific">Candidatus Uhrbacteria bacterium RIFCSPHIGHO2_12_FULL_54_23</name>
    <dbReference type="NCBI Taxonomy" id="1802397"/>
    <lineage>
        <taxon>Bacteria</taxon>
        <taxon>Candidatus Uhriibacteriota</taxon>
    </lineage>
</organism>
<dbReference type="Proteomes" id="UP000176604">
    <property type="component" value="Unassembled WGS sequence"/>
</dbReference>
<dbReference type="PANTHER" id="PTHR30486:SF16">
    <property type="entry name" value="TWITCHING MOTILITY PROTEIN PILT"/>
    <property type="match status" value="1"/>
</dbReference>
<evidence type="ECO:0000313" key="3">
    <source>
        <dbReference type="EMBL" id="OGL78992.1"/>
    </source>
</evidence>
<name>A0A1F7UL24_9BACT</name>
<reference evidence="3 4" key="1">
    <citation type="journal article" date="2016" name="Nat. Commun.">
        <title>Thousands of microbial genomes shed light on interconnected biogeochemical processes in an aquifer system.</title>
        <authorList>
            <person name="Anantharaman K."/>
            <person name="Brown C.T."/>
            <person name="Hug L.A."/>
            <person name="Sharon I."/>
            <person name="Castelle C.J."/>
            <person name="Probst A.J."/>
            <person name="Thomas B.C."/>
            <person name="Singh A."/>
            <person name="Wilkins M.J."/>
            <person name="Karaoz U."/>
            <person name="Brodie E.L."/>
            <person name="Williams K.H."/>
            <person name="Hubbard S.S."/>
            <person name="Banfield J.F."/>
        </authorList>
    </citation>
    <scope>NUCLEOTIDE SEQUENCE [LARGE SCALE GENOMIC DNA]</scope>
</reference>
<dbReference type="InterPro" id="IPR001482">
    <property type="entry name" value="T2SS/T4SS_dom"/>
</dbReference>
<evidence type="ECO:0000313" key="4">
    <source>
        <dbReference type="Proteomes" id="UP000176604"/>
    </source>
</evidence>
<comment type="similarity">
    <text evidence="1">Belongs to the GSP E family.</text>
</comment>
<proteinExistence type="inferred from homology"/>
<accession>A0A1F7UL24</accession>
<dbReference type="GO" id="GO:0016887">
    <property type="term" value="F:ATP hydrolysis activity"/>
    <property type="evidence" value="ECO:0007669"/>
    <property type="project" value="InterPro"/>
</dbReference>
<evidence type="ECO:0000256" key="1">
    <source>
        <dbReference type="ARBA" id="ARBA00006611"/>
    </source>
</evidence>
<dbReference type="STRING" id="1802397.A3J43_03800"/>